<comment type="caution">
    <text evidence="8">The sequence shown here is derived from an EMBL/GenBank/DDBJ whole genome shotgun (WGS) entry which is preliminary data.</text>
</comment>
<dbReference type="PANTHER" id="PTHR35007:SF2">
    <property type="entry name" value="PILUS ASSEMBLE PROTEIN"/>
    <property type="match status" value="1"/>
</dbReference>
<feature type="transmembrane region" description="Helical" evidence="6">
    <location>
        <begin position="243"/>
        <end position="259"/>
    </location>
</feature>
<comment type="subcellular location">
    <subcellularLocation>
        <location evidence="1">Cell membrane</location>
        <topology evidence="1">Multi-pass membrane protein</topology>
    </subcellularLocation>
</comment>
<dbReference type="STRING" id="688.A6E04_16385"/>
<feature type="transmembrane region" description="Helical" evidence="6">
    <location>
        <begin position="279"/>
        <end position="298"/>
    </location>
</feature>
<name>A0A1B9NWL5_ALILO</name>
<organism evidence="8 9">
    <name type="scientific">Aliivibrio logei</name>
    <name type="common">Vibrio logei</name>
    <dbReference type="NCBI Taxonomy" id="688"/>
    <lineage>
        <taxon>Bacteria</taxon>
        <taxon>Pseudomonadati</taxon>
        <taxon>Pseudomonadota</taxon>
        <taxon>Gammaproteobacteria</taxon>
        <taxon>Vibrionales</taxon>
        <taxon>Vibrionaceae</taxon>
        <taxon>Aliivibrio</taxon>
    </lineage>
</organism>
<feature type="transmembrane region" description="Helical" evidence="6">
    <location>
        <begin position="97"/>
        <end position="119"/>
    </location>
</feature>
<feature type="transmembrane region" description="Helical" evidence="6">
    <location>
        <begin position="6"/>
        <end position="23"/>
    </location>
</feature>
<keyword evidence="4 6" id="KW-1133">Transmembrane helix</keyword>
<dbReference type="OrthoDB" id="5611741at2"/>
<protein>
    <submittedName>
        <fullName evidence="8">Pilus assembly protein TadB</fullName>
    </submittedName>
</protein>
<evidence type="ECO:0000259" key="7">
    <source>
        <dbReference type="Pfam" id="PF00482"/>
    </source>
</evidence>
<dbReference type="RefSeq" id="WP_017023322.1">
    <property type="nucleotide sequence ID" value="NZ_CAWMPN010000015.1"/>
</dbReference>
<dbReference type="AlphaFoldDB" id="A0A1B9NWL5"/>
<keyword evidence="3 6" id="KW-0812">Transmembrane</keyword>
<proteinExistence type="predicted"/>
<dbReference type="EMBL" id="MAJU01000015">
    <property type="protein sequence ID" value="OCH19601.1"/>
    <property type="molecule type" value="Genomic_DNA"/>
</dbReference>
<keyword evidence="5 6" id="KW-0472">Membrane</keyword>
<keyword evidence="2" id="KW-1003">Cell membrane</keyword>
<feature type="domain" description="Type II secretion system protein GspF" evidence="7">
    <location>
        <begin position="135"/>
        <end position="259"/>
    </location>
</feature>
<evidence type="ECO:0000313" key="8">
    <source>
        <dbReference type="EMBL" id="OCH19601.1"/>
    </source>
</evidence>
<accession>A0A1B9NWL5</accession>
<evidence type="ECO:0000313" key="9">
    <source>
        <dbReference type="Proteomes" id="UP000093523"/>
    </source>
</evidence>
<gene>
    <name evidence="8" type="ORF">A6E04_16385</name>
</gene>
<evidence type="ECO:0000256" key="2">
    <source>
        <dbReference type="ARBA" id="ARBA00022475"/>
    </source>
</evidence>
<dbReference type="InterPro" id="IPR018076">
    <property type="entry name" value="T2SS_GspF_dom"/>
</dbReference>
<evidence type="ECO:0000256" key="3">
    <source>
        <dbReference type="ARBA" id="ARBA00022692"/>
    </source>
</evidence>
<dbReference type="PANTHER" id="PTHR35007">
    <property type="entry name" value="INTEGRAL MEMBRANE PROTEIN-RELATED"/>
    <property type="match status" value="1"/>
</dbReference>
<evidence type="ECO:0000256" key="1">
    <source>
        <dbReference type="ARBA" id="ARBA00004651"/>
    </source>
</evidence>
<dbReference type="GO" id="GO:0005886">
    <property type="term" value="C:plasma membrane"/>
    <property type="evidence" value="ECO:0007669"/>
    <property type="project" value="UniProtKB-SubCell"/>
</dbReference>
<sequence>MIYGISLIFGGLLVLYLMSTYSGRHRDHLNHASISPSDNDRQAVKLVSLSDADISKRLVRFLKNTYQQIDSLANVKISLYCVLMALLGIYINQTFIHGNFFIVVVIVEVVGVFGAILWLGKREKNRFEDSFPDALNMLSSAVSSGEGIMHAIIFVGASLDGKVGKEFKRMGEQLQLGESPDTVFRKSCARFPYPSFQFFIITLRTSMERGGQLKEIMRRLNRLMFGARSIEKKKYALTSEARTSAKIVASIPFIFLFMLQYLSPENYEYVMFNPDGRPILYYVLISESIGILTIWLLMKGVRS</sequence>
<dbReference type="Pfam" id="PF00482">
    <property type="entry name" value="T2SSF"/>
    <property type="match status" value="1"/>
</dbReference>
<reference evidence="8 9" key="1">
    <citation type="submission" date="2016-06" db="EMBL/GenBank/DDBJ databases">
        <authorList>
            <person name="Kjaerup R.B."/>
            <person name="Dalgaard T.S."/>
            <person name="Juul-Madsen H.R."/>
        </authorList>
    </citation>
    <scope>NUCLEOTIDE SEQUENCE [LARGE SCALE GENOMIC DNA]</scope>
    <source>
        <strain evidence="8 9">1S159</strain>
    </source>
</reference>
<dbReference type="Proteomes" id="UP000093523">
    <property type="component" value="Unassembled WGS sequence"/>
</dbReference>
<evidence type="ECO:0000256" key="4">
    <source>
        <dbReference type="ARBA" id="ARBA00022989"/>
    </source>
</evidence>
<feature type="transmembrane region" description="Helical" evidence="6">
    <location>
        <begin position="72"/>
        <end position="91"/>
    </location>
</feature>
<evidence type="ECO:0000256" key="5">
    <source>
        <dbReference type="ARBA" id="ARBA00023136"/>
    </source>
</evidence>
<evidence type="ECO:0000256" key="6">
    <source>
        <dbReference type="SAM" id="Phobius"/>
    </source>
</evidence>